<evidence type="ECO:0000256" key="5">
    <source>
        <dbReference type="ARBA" id="ARBA00022827"/>
    </source>
</evidence>
<comment type="cofactor">
    <cofactor evidence="1">
        <name>FAD</name>
        <dbReference type="ChEBI" id="CHEBI:57692"/>
    </cofactor>
</comment>
<evidence type="ECO:0000256" key="6">
    <source>
        <dbReference type="ARBA" id="ARBA00023002"/>
    </source>
</evidence>
<evidence type="ECO:0000256" key="1">
    <source>
        <dbReference type="ARBA" id="ARBA00001974"/>
    </source>
</evidence>
<reference evidence="9" key="3">
    <citation type="submission" date="2025-08" db="UniProtKB">
        <authorList>
            <consortium name="RefSeq"/>
        </authorList>
    </citation>
    <scope>IDENTIFICATION</scope>
    <source>
        <tissue evidence="9">Whole organism</tissue>
    </source>
</reference>
<evidence type="ECO:0000256" key="3">
    <source>
        <dbReference type="ARBA" id="ARBA00006743"/>
    </source>
</evidence>
<dbReference type="Pfam" id="PF02219">
    <property type="entry name" value="MTHFR"/>
    <property type="match status" value="1"/>
</dbReference>
<organism evidence="8 9">
    <name type="scientific">Drosophila arizonae</name>
    <name type="common">Fruit fly</name>
    <dbReference type="NCBI Taxonomy" id="7263"/>
    <lineage>
        <taxon>Eukaryota</taxon>
        <taxon>Metazoa</taxon>
        <taxon>Ecdysozoa</taxon>
        <taxon>Arthropoda</taxon>
        <taxon>Hexapoda</taxon>
        <taxon>Insecta</taxon>
        <taxon>Pterygota</taxon>
        <taxon>Neoptera</taxon>
        <taxon>Endopterygota</taxon>
        <taxon>Diptera</taxon>
        <taxon>Brachycera</taxon>
        <taxon>Muscomorpha</taxon>
        <taxon>Ephydroidea</taxon>
        <taxon>Drosophilidae</taxon>
        <taxon>Drosophila</taxon>
    </lineage>
</organism>
<reference evidence="8" key="1">
    <citation type="journal article" date="1997" name="Nucleic Acids Res.">
        <title>tRNAscan-SE: a program for improved detection of transfer RNA genes in genomic sequence.</title>
        <authorList>
            <person name="Lowe T.M."/>
            <person name="Eddy S.R."/>
        </authorList>
    </citation>
    <scope>NUCLEOTIDE SEQUENCE [LARGE SCALE GENOMIC DNA]</scope>
</reference>
<evidence type="ECO:0000256" key="4">
    <source>
        <dbReference type="ARBA" id="ARBA00022630"/>
    </source>
</evidence>
<dbReference type="SUPFAM" id="SSF51730">
    <property type="entry name" value="FAD-linked oxidoreductase"/>
    <property type="match status" value="1"/>
</dbReference>
<dbReference type="Proteomes" id="UP000694904">
    <property type="component" value="Chromosome 4"/>
</dbReference>
<evidence type="ECO:0000256" key="2">
    <source>
        <dbReference type="ARBA" id="ARBA00004777"/>
    </source>
</evidence>
<evidence type="ECO:0000256" key="7">
    <source>
        <dbReference type="RuleBase" id="RU004254"/>
    </source>
</evidence>
<dbReference type="InterPro" id="IPR029041">
    <property type="entry name" value="FAD-linked_oxidoreductase-like"/>
</dbReference>
<keyword evidence="6" id="KW-0560">Oxidoreductase</keyword>
<dbReference type="RefSeq" id="XP_017864389.1">
    <property type="nucleotide sequence ID" value="XM_018008900.1"/>
</dbReference>
<comment type="similarity">
    <text evidence="3">Belongs to the methylenetetrahydrofolate reductase family.</text>
</comment>
<gene>
    <name evidence="9" type="primary">LOC108614675</name>
</gene>
<evidence type="ECO:0000313" key="9">
    <source>
        <dbReference type="RefSeq" id="XP_017864389.1"/>
    </source>
</evidence>
<dbReference type="PANTHER" id="PTHR45754">
    <property type="entry name" value="METHYLENETETRAHYDROFOLATE REDUCTASE"/>
    <property type="match status" value="1"/>
</dbReference>
<name>A0ABM1PB03_DROAR</name>
<accession>A0ABM1PB03</accession>
<evidence type="ECO:0000313" key="8">
    <source>
        <dbReference type="Proteomes" id="UP000694904"/>
    </source>
</evidence>
<dbReference type="GeneID" id="108614675"/>
<proteinExistence type="inferred from homology"/>
<keyword evidence="8" id="KW-1185">Reference proteome</keyword>
<dbReference type="PANTHER" id="PTHR45754:SF3">
    <property type="entry name" value="METHYLENETETRAHYDROFOLATE REDUCTASE (NADPH)"/>
    <property type="match status" value="1"/>
</dbReference>
<dbReference type="Gene3D" id="3.20.20.220">
    <property type="match status" value="1"/>
</dbReference>
<sequence>MSRNRNAALLPPLLRNVTPFAVQNRVYRLNKRNQLTKRTERVSMHSLDANAMHSFAGDASQGLIEPCFRYTPEQVANSGEQPYVSDVVLSKVERREFFYGIEITAQSNGKLTCVDFNSFLPILPSFISIVWLPHYWNVTPLERVETLQMIRHLEPYIPAMPHFSVYKQTKKRINEFLSLNFKNLLAVRGDKRDDNQFYLYGYQLIEHARRVRKEHISIAVPGYPQGHVSLDKGKIDMDQNIAFLKMKVDKGADFIITQMCYSAELIIKYVQAARDAGIVTPIMVGVVVPESLEAYKLMEKITKIKLPAEKLAKLEKIEKDDVKVRKFFVHLALSTILKVLDAKLDVYGIQFYTMNRFGAVHDVLRKLRKRGILKETPPDACEDA</sequence>
<reference evidence="8" key="2">
    <citation type="journal article" date="2016" name="G3 (Bethesda)">
        <title>Genome Evolution in Three Species of Cactophilic Drosophila.</title>
        <authorList>
            <person name="Sanchez-Flores A."/>
            <person name="Penazola F."/>
            <person name="Carpinteyro-Ponce J."/>
            <person name="Nazario-Yepiz N."/>
            <person name="Abreu-Goodger C."/>
            <person name="Machado C.A."/>
            <person name="Markow T.A."/>
        </authorList>
    </citation>
    <scope>NUCLEOTIDE SEQUENCE [LARGE SCALE GENOMIC DNA]</scope>
</reference>
<dbReference type="CDD" id="cd00537">
    <property type="entry name" value="MTHFR"/>
    <property type="match status" value="1"/>
</dbReference>
<protein>
    <submittedName>
        <fullName evidence="9">Methylenetetrahydrofolate reductase</fullName>
    </submittedName>
</protein>
<keyword evidence="4" id="KW-0285">Flavoprotein</keyword>
<dbReference type="InterPro" id="IPR003171">
    <property type="entry name" value="Mehydrof_redctse-like"/>
</dbReference>
<comment type="pathway">
    <text evidence="2 7">One-carbon metabolism; tetrahydrofolate interconversion.</text>
</comment>
<keyword evidence="5" id="KW-0274">FAD</keyword>